<dbReference type="Proteomes" id="UP001322138">
    <property type="component" value="Unassembled WGS sequence"/>
</dbReference>
<dbReference type="EMBL" id="JAFFGZ010000009">
    <property type="protein sequence ID" value="KAK4639931.1"/>
    <property type="molecule type" value="Genomic_DNA"/>
</dbReference>
<dbReference type="GeneID" id="87892666"/>
<keyword evidence="3" id="KW-1185">Reference proteome</keyword>
<evidence type="ECO:0000313" key="3">
    <source>
        <dbReference type="Proteomes" id="UP001322138"/>
    </source>
</evidence>
<sequence length="79" mass="9041">MAMDRPLKTVIGVKLVFSTAWAVNYLERSRKSPAQKAAQGSSAQDQKRHRLQQVVQQQDKRQRNNADAGREGIWKPPQR</sequence>
<accession>A0ABR0F7D9</accession>
<evidence type="ECO:0000256" key="1">
    <source>
        <dbReference type="SAM" id="MobiDB-lite"/>
    </source>
</evidence>
<dbReference type="RefSeq" id="XP_062728907.1">
    <property type="nucleotide sequence ID" value="XM_062873245.1"/>
</dbReference>
<organism evidence="2 3">
    <name type="scientific">Podospora bellae-mahoneyi</name>
    <dbReference type="NCBI Taxonomy" id="2093777"/>
    <lineage>
        <taxon>Eukaryota</taxon>
        <taxon>Fungi</taxon>
        <taxon>Dikarya</taxon>
        <taxon>Ascomycota</taxon>
        <taxon>Pezizomycotina</taxon>
        <taxon>Sordariomycetes</taxon>
        <taxon>Sordariomycetidae</taxon>
        <taxon>Sordariales</taxon>
        <taxon>Podosporaceae</taxon>
        <taxon>Podospora</taxon>
    </lineage>
</organism>
<evidence type="ECO:0000313" key="2">
    <source>
        <dbReference type="EMBL" id="KAK4639931.1"/>
    </source>
</evidence>
<protein>
    <recommendedName>
        <fullName evidence="4">Secreted protein</fullName>
    </recommendedName>
</protein>
<reference evidence="2 3" key="1">
    <citation type="journal article" date="2023" name="bioRxiv">
        <title>High-quality genome assemblies of four members of thePodospora anserinaspecies complex.</title>
        <authorList>
            <person name="Ament-Velasquez S.L."/>
            <person name="Vogan A.A."/>
            <person name="Wallerman O."/>
            <person name="Hartmann F."/>
            <person name="Gautier V."/>
            <person name="Silar P."/>
            <person name="Giraud T."/>
            <person name="Johannesson H."/>
        </authorList>
    </citation>
    <scope>NUCLEOTIDE SEQUENCE [LARGE SCALE GENOMIC DNA]</scope>
    <source>
        <strain evidence="2 3">CBS 112042</strain>
    </source>
</reference>
<proteinExistence type="predicted"/>
<name>A0ABR0F7D9_9PEZI</name>
<gene>
    <name evidence="2" type="ORF">QC761_0113390</name>
</gene>
<comment type="caution">
    <text evidence="2">The sequence shown here is derived from an EMBL/GenBank/DDBJ whole genome shotgun (WGS) entry which is preliminary data.</text>
</comment>
<feature type="region of interest" description="Disordered" evidence="1">
    <location>
        <begin position="28"/>
        <end position="79"/>
    </location>
</feature>
<evidence type="ECO:0008006" key="4">
    <source>
        <dbReference type="Google" id="ProtNLM"/>
    </source>
</evidence>
<feature type="compositionally biased region" description="Basic and acidic residues" evidence="1">
    <location>
        <begin position="58"/>
        <end position="73"/>
    </location>
</feature>